<dbReference type="RefSeq" id="XP_016619037.1">
    <property type="nucleotide sequence ID" value="XM_016765087.1"/>
</dbReference>
<dbReference type="AlphaFoldDB" id="A0A0D2HGG2"/>
<dbReference type="VEuPathDB" id="FungiDB:Z519_07352"/>
<dbReference type="GeneID" id="27700280"/>
<dbReference type="EMBL" id="KN846989">
    <property type="protein sequence ID" value="KIW92368.1"/>
    <property type="molecule type" value="Genomic_DNA"/>
</dbReference>
<feature type="compositionally biased region" description="Basic residues" evidence="1">
    <location>
        <begin position="11"/>
        <end position="22"/>
    </location>
</feature>
<reference evidence="2" key="1">
    <citation type="submission" date="2015-01" db="EMBL/GenBank/DDBJ databases">
        <title>The Genome Sequence of Cladophialophora bantiana CBS 173.52.</title>
        <authorList>
            <consortium name="The Broad Institute Genomics Platform"/>
            <person name="Cuomo C."/>
            <person name="de Hoog S."/>
            <person name="Gorbushina A."/>
            <person name="Stielow B."/>
            <person name="Teixiera M."/>
            <person name="Abouelleil A."/>
            <person name="Chapman S.B."/>
            <person name="Priest M."/>
            <person name="Young S.K."/>
            <person name="Wortman J."/>
            <person name="Nusbaum C."/>
            <person name="Birren B."/>
        </authorList>
    </citation>
    <scope>NUCLEOTIDE SEQUENCE [LARGE SCALE GENOMIC DNA]</scope>
    <source>
        <strain evidence="2">CBS 173.52</strain>
    </source>
</reference>
<feature type="region of interest" description="Disordered" evidence="1">
    <location>
        <begin position="1"/>
        <end position="31"/>
    </location>
</feature>
<evidence type="ECO:0000313" key="2">
    <source>
        <dbReference type="EMBL" id="KIW92368.1"/>
    </source>
</evidence>
<evidence type="ECO:0000256" key="1">
    <source>
        <dbReference type="SAM" id="MobiDB-lite"/>
    </source>
</evidence>
<gene>
    <name evidence="2" type="ORF">Z519_07352</name>
</gene>
<organism evidence="2 3">
    <name type="scientific">Cladophialophora bantiana (strain ATCC 10958 / CBS 173.52 / CDC B-1940 / NIH 8579)</name>
    <name type="common">Xylohypha bantiana</name>
    <dbReference type="NCBI Taxonomy" id="1442370"/>
    <lineage>
        <taxon>Eukaryota</taxon>
        <taxon>Fungi</taxon>
        <taxon>Dikarya</taxon>
        <taxon>Ascomycota</taxon>
        <taxon>Pezizomycotina</taxon>
        <taxon>Eurotiomycetes</taxon>
        <taxon>Chaetothyriomycetidae</taxon>
        <taxon>Chaetothyriales</taxon>
        <taxon>Herpotrichiellaceae</taxon>
        <taxon>Cladophialophora</taxon>
    </lineage>
</organism>
<name>A0A0D2HGG2_CLAB1</name>
<sequence>MERTCTSLLAKNRKRTKRRGSFRAKTDAPVPGTLGEALVAHQPSPAPAARARASLLGIQAASAAPSDAPEQ</sequence>
<evidence type="ECO:0000313" key="3">
    <source>
        <dbReference type="Proteomes" id="UP000053789"/>
    </source>
</evidence>
<dbReference type="Proteomes" id="UP000053789">
    <property type="component" value="Unassembled WGS sequence"/>
</dbReference>
<proteinExistence type="predicted"/>
<accession>A0A0D2HGG2</accession>
<keyword evidence="3" id="KW-1185">Reference proteome</keyword>
<dbReference type="HOGENOM" id="CLU_2739807_0_0_1"/>
<protein>
    <submittedName>
        <fullName evidence="2">Uncharacterized protein</fullName>
    </submittedName>
</protein>